<name>A0A4V2ZZ35_9BURK</name>
<feature type="domain" description="Major facilitator superfamily (MFS) profile" evidence="11">
    <location>
        <begin position="49"/>
        <end position="455"/>
    </location>
</feature>
<keyword evidence="5 10" id="KW-0812">Transmembrane</keyword>
<evidence type="ECO:0000256" key="8">
    <source>
        <dbReference type="ARBA" id="ARBA00023136"/>
    </source>
</evidence>
<evidence type="ECO:0000256" key="1">
    <source>
        <dbReference type="ARBA" id="ARBA00004651"/>
    </source>
</evidence>
<dbReference type="PANTHER" id="PTHR43528:SF3">
    <property type="entry name" value="CITRATE-PROTON SYMPORTER"/>
    <property type="match status" value="1"/>
</dbReference>
<feature type="transmembrane region" description="Helical" evidence="10">
    <location>
        <begin position="221"/>
        <end position="240"/>
    </location>
</feature>
<dbReference type="Pfam" id="PF07690">
    <property type="entry name" value="MFS_1"/>
    <property type="match status" value="1"/>
</dbReference>
<dbReference type="PANTHER" id="PTHR43528">
    <property type="entry name" value="ALPHA-KETOGLUTARATE PERMEASE"/>
    <property type="match status" value="1"/>
</dbReference>
<dbReference type="InterPro" id="IPR005829">
    <property type="entry name" value="Sugar_transporter_CS"/>
</dbReference>
<evidence type="ECO:0000256" key="2">
    <source>
        <dbReference type="ARBA" id="ARBA00008240"/>
    </source>
</evidence>
<feature type="transmembrane region" description="Helical" evidence="10">
    <location>
        <begin position="336"/>
        <end position="359"/>
    </location>
</feature>
<evidence type="ECO:0000313" key="12">
    <source>
        <dbReference type="EMBL" id="TDG23378.1"/>
    </source>
</evidence>
<dbReference type="FunFam" id="1.20.1250.20:FF:000001">
    <property type="entry name" value="Dicarboxylate MFS transporter"/>
    <property type="match status" value="1"/>
</dbReference>
<comment type="similarity">
    <text evidence="2">Belongs to the major facilitator superfamily. Metabolite:H+ Symporter (MHS) family (TC 2.A.1.6) family.</text>
</comment>
<dbReference type="OrthoDB" id="6766492at2"/>
<organism evidence="12 13">
    <name type="scientific">Paraburkholderia silviterrae</name>
    <dbReference type="NCBI Taxonomy" id="2528715"/>
    <lineage>
        <taxon>Bacteria</taxon>
        <taxon>Pseudomonadati</taxon>
        <taxon>Pseudomonadota</taxon>
        <taxon>Betaproteobacteria</taxon>
        <taxon>Burkholderiales</taxon>
        <taxon>Burkholderiaceae</taxon>
        <taxon>Paraburkholderia</taxon>
    </lineage>
</organism>
<dbReference type="InterPro" id="IPR051084">
    <property type="entry name" value="H+-coupled_symporters"/>
</dbReference>
<evidence type="ECO:0000256" key="4">
    <source>
        <dbReference type="ARBA" id="ARBA00022475"/>
    </source>
</evidence>
<dbReference type="InterPro" id="IPR011701">
    <property type="entry name" value="MFS"/>
</dbReference>
<keyword evidence="7 10" id="KW-1133">Transmembrane helix</keyword>
<keyword evidence="3" id="KW-0813">Transport</keyword>
<dbReference type="InterPro" id="IPR036259">
    <property type="entry name" value="MFS_trans_sf"/>
</dbReference>
<feature type="transmembrane region" description="Helical" evidence="10">
    <location>
        <begin position="145"/>
        <end position="165"/>
    </location>
</feature>
<protein>
    <submittedName>
        <fullName evidence="12">MFS transporter</fullName>
    </submittedName>
</protein>
<evidence type="ECO:0000259" key="11">
    <source>
        <dbReference type="PROSITE" id="PS50850"/>
    </source>
</evidence>
<feature type="region of interest" description="Disordered" evidence="9">
    <location>
        <begin position="455"/>
        <end position="475"/>
    </location>
</feature>
<keyword evidence="13" id="KW-1185">Reference proteome</keyword>
<dbReference type="AlphaFoldDB" id="A0A4V2ZZ35"/>
<dbReference type="SUPFAM" id="SSF103473">
    <property type="entry name" value="MFS general substrate transporter"/>
    <property type="match status" value="1"/>
</dbReference>
<dbReference type="InterPro" id="IPR020846">
    <property type="entry name" value="MFS_dom"/>
</dbReference>
<feature type="transmembrane region" description="Helical" evidence="10">
    <location>
        <begin position="88"/>
        <end position="109"/>
    </location>
</feature>
<comment type="caution">
    <text evidence="12">The sequence shown here is derived from an EMBL/GenBank/DDBJ whole genome shotgun (WGS) entry which is preliminary data.</text>
</comment>
<dbReference type="Gene3D" id="1.20.1250.20">
    <property type="entry name" value="MFS general substrate transporter like domains"/>
    <property type="match status" value="1"/>
</dbReference>
<evidence type="ECO:0000256" key="7">
    <source>
        <dbReference type="ARBA" id="ARBA00022989"/>
    </source>
</evidence>
<evidence type="ECO:0000256" key="6">
    <source>
        <dbReference type="ARBA" id="ARBA00022847"/>
    </source>
</evidence>
<dbReference type="Proteomes" id="UP000295722">
    <property type="component" value="Unassembled WGS sequence"/>
</dbReference>
<feature type="transmembrane region" description="Helical" evidence="10">
    <location>
        <begin position="302"/>
        <end position="324"/>
    </location>
</feature>
<keyword evidence="4" id="KW-1003">Cell membrane</keyword>
<gene>
    <name evidence="12" type="ORF">EYW47_15805</name>
</gene>
<evidence type="ECO:0000256" key="3">
    <source>
        <dbReference type="ARBA" id="ARBA00022448"/>
    </source>
</evidence>
<dbReference type="PROSITE" id="PS50850">
    <property type="entry name" value="MFS"/>
    <property type="match status" value="1"/>
</dbReference>
<feature type="transmembrane region" description="Helical" evidence="10">
    <location>
        <begin position="121"/>
        <end position="139"/>
    </location>
</feature>
<accession>A0A4V2ZZ35</accession>
<evidence type="ECO:0000313" key="13">
    <source>
        <dbReference type="Proteomes" id="UP000295722"/>
    </source>
</evidence>
<dbReference type="EMBL" id="SMRP01000006">
    <property type="protein sequence ID" value="TDG23378.1"/>
    <property type="molecule type" value="Genomic_DNA"/>
</dbReference>
<evidence type="ECO:0000256" key="10">
    <source>
        <dbReference type="SAM" id="Phobius"/>
    </source>
</evidence>
<dbReference type="GO" id="GO:0015293">
    <property type="term" value="F:symporter activity"/>
    <property type="evidence" value="ECO:0007669"/>
    <property type="project" value="UniProtKB-KW"/>
</dbReference>
<evidence type="ECO:0000256" key="9">
    <source>
        <dbReference type="SAM" id="MobiDB-lite"/>
    </source>
</evidence>
<dbReference type="GO" id="GO:0005886">
    <property type="term" value="C:plasma membrane"/>
    <property type="evidence" value="ECO:0007669"/>
    <property type="project" value="UniProtKB-SubCell"/>
</dbReference>
<dbReference type="PROSITE" id="PS00216">
    <property type="entry name" value="SUGAR_TRANSPORT_1"/>
    <property type="match status" value="1"/>
</dbReference>
<sequence length="475" mass="50064">MGSHRSGPPAPRRAHDNDIHPETPSMQEAAPPLAQALPQARHASAQTRTIVATSAGNALEMFDFTVFSYFAGLIGKTFFPVDSGAGPLLLAMATFGVGFVMRPLGGVLIGNYADRAGRRAALTLTIVLMMIGTAAIALTPGYAQIGVAAPVLVVIGRLLQGLSAGGEIGASTTFLMESGPLARRGYMVSWQAVSQGVAAVLGALSGAVLSATLSPDALASWGWRVPFVLGLALGPVGFYIRRRLDETHVESRREGSAFREIVDHYLGRTVLGSLMLVGSTSMLYILVFYMPAYAVRTLHLPMATSFLAGCASGLAMIVAALISGRWIIDRVSRRKPLFAATSLASLVCVYPAFRILIAAPSVTTMVVIVTVVMGLATLGSLAFFLLVMEAFPARVRVTALAVIYSVGVSLFGGFAQFNVTWLLHRTGDPMSPAWYLLASGTLSLLALWRFPEQRVSDSAAPSGPPGPSGTPTQRA</sequence>
<feature type="region of interest" description="Disordered" evidence="9">
    <location>
        <begin position="1"/>
        <end position="28"/>
    </location>
</feature>
<feature type="transmembrane region" description="Helical" evidence="10">
    <location>
        <begin position="365"/>
        <end position="387"/>
    </location>
</feature>
<feature type="transmembrane region" description="Helical" evidence="10">
    <location>
        <begin position="269"/>
        <end position="290"/>
    </location>
</feature>
<evidence type="ECO:0000256" key="5">
    <source>
        <dbReference type="ARBA" id="ARBA00022692"/>
    </source>
</evidence>
<keyword evidence="6" id="KW-0769">Symport</keyword>
<comment type="subcellular location">
    <subcellularLocation>
        <location evidence="1">Cell membrane</location>
        <topology evidence="1">Multi-pass membrane protein</topology>
    </subcellularLocation>
</comment>
<feature type="transmembrane region" description="Helical" evidence="10">
    <location>
        <begin position="433"/>
        <end position="450"/>
    </location>
</feature>
<feature type="transmembrane region" description="Helical" evidence="10">
    <location>
        <begin position="186"/>
        <end position="209"/>
    </location>
</feature>
<reference evidence="12 13" key="1">
    <citation type="submission" date="2019-03" db="EMBL/GenBank/DDBJ databases">
        <title>Paraburkholderia sp. 4M-K11, isolated from subtropical forest soil.</title>
        <authorList>
            <person name="Gao Z.-H."/>
            <person name="Qiu L.-H."/>
        </authorList>
    </citation>
    <scope>NUCLEOTIDE SEQUENCE [LARGE SCALE GENOMIC DNA]</scope>
    <source>
        <strain evidence="12 13">4M-K11</strain>
    </source>
</reference>
<dbReference type="PROSITE" id="PS00217">
    <property type="entry name" value="SUGAR_TRANSPORT_2"/>
    <property type="match status" value="1"/>
</dbReference>
<feature type="transmembrane region" description="Helical" evidence="10">
    <location>
        <begin position="399"/>
        <end position="421"/>
    </location>
</feature>
<proteinExistence type="inferred from homology"/>
<keyword evidence="8 10" id="KW-0472">Membrane</keyword>